<reference evidence="2 3" key="1">
    <citation type="submission" date="2021-04" db="EMBL/GenBank/DDBJ databases">
        <authorList>
            <person name="Bliznina A."/>
        </authorList>
    </citation>
    <scope>NUCLEOTIDE SEQUENCE [LARGE SCALE GENOMIC DNA]</scope>
</reference>
<dbReference type="PANTHER" id="PTHR10658">
    <property type="entry name" value="PHOSPHATIDYLINOSITOL TRANSFER PROTEIN"/>
    <property type="match status" value="1"/>
</dbReference>
<dbReference type="PRINTS" id="PR00391">
    <property type="entry name" value="PITRANSFER"/>
</dbReference>
<dbReference type="SUPFAM" id="SSF55961">
    <property type="entry name" value="Bet v1-like"/>
    <property type="match status" value="1"/>
</dbReference>
<dbReference type="InterPro" id="IPR023393">
    <property type="entry name" value="START-like_dom_sf"/>
</dbReference>
<evidence type="ECO:0000259" key="1">
    <source>
        <dbReference type="Pfam" id="PF02121"/>
    </source>
</evidence>
<evidence type="ECO:0000313" key="2">
    <source>
        <dbReference type="EMBL" id="CAG5085845.1"/>
    </source>
</evidence>
<dbReference type="Gene3D" id="3.30.530.20">
    <property type="match status" value="1"/>
</dbReference>
<protein>
    <submittedName>
        <fullName evidence="2">Oidioi.mRNA.OKI2018_I69.PAR.g11027.t1.cds</fullName>
    </submittedName>
</protein>
<gene>
    <name evidence="2" type="ORF">OKIOD_LOCUS2585</name>
</gene>
<sequence length="493" mass="57798">MRLQTALRIKDSLPPALANRMEDQLVTAKQQKLVFTSRFGSKSARMTYWQFGYLFLFGCYFICRLDEMCYEDKCWHQACYVYGDNPARFERCKRHLYFIALCWNQGFWDHMIYRSAWIDTKSNHLLFTRSRINESLMVTVKEFRIAMPMKVEEYQRAQLYMIMKKSKEESEGEDSGVQIIKNEPYTDGPGGCGQYTEKIYYVQKHLPSMVKAVLPKDSLTVKECSWNAYPYTKTVFTTPALDKFNIDIETKFLPDPGISDNVFNLSPHERENVQIDVLDMCREKTGGRKEEDPTEYVSQTTRRGPLPENWLEETQQKDANSWGDVMCSYKLVKVEFKYWGIQRKMENWILDLALRKTILKGHQQAWTWQDEWFNLTMEDIRLLEKETQQKLALKFQNSSTTMENTCNSDELQSAIPNFEQVESESSDDEFFDAMSRMSEATMTNRRGSDVTFHSIYASDEFSVSPDSGANQQEPPEIANLIIGRAFYRTYLHK</sequence>
<proteinExistence type="predicted"/>
<dbReference type="EMBL" id="OU015568">
    <property type="protein sequence ID" value="CAG5085845.1"/>
    <property type="molecule type" value="Genomic_DNA"/>
</dbReference>
<dbReference type="PANTHER" id="PTHR10658:SF81">
    <property type="entry name" value="PROTEIN RETINAL DEGENERATION B"/>
    <property type="match status" value="1"/>
</dbReference>
<evidence type="ECO:0000313" key="3">
    <source>
        <dbReference type="Proteomes" id="UP001158576"/>
    </source>
</evidence>
<dbReference type="InterPro" id="IPR055261">
    <property type="entry name" value="PI_transfer_N"/>
</dbReference>
<keyword evidence="3" id="KW-1185">Reference proteome</keyword>
<feature type="domain" description="Phosphatidylinositol transfer protein N-terminal" evidence="1">
    <location>
        <begin position="139"/>
        <end position="389"/>
    </location>
</feature>
<dbReference type="Pfam" id="PF02121">
    <property type="entry name" value="IP_trans"/>
    <property type="match status" value="1"/>
</dbReference>
<dbReference type="Proteomes" id="UP001158576">
    <property type="component" value="Chromosome PAR"/>
</dbReference>
<name>A0ABN7RZJ8_OIKDI</name>
<accession>A0ABN7RZJ8</accession>
<dbReference type="InterPro" id="IPR001666">
    <property type="entry name" value="PI_transfer"/>
</dbReference>
<organism evidence="2 3">
    <name type="scientific">Oikopleura dioica</name>
    <name type="common">Tunicate</name>
    <dbReference type="NCBI Taxonomy" id="34765"/>
    <lineage>
        <taxon>Eukaryota</taxon>
        <taxon>Metazoa</taxon>
        <taxon>Chordata</taxon>
        <taxon>Tunicata</taxon>
        <taxon>Appendicularia</taxon>
        <taxon>Copelata</taxon>
        <taxon>Oikopleuridae</taxon>
        <taxon>Oikopleura</taxon>
    </lineage>
</organism>